<reference evidence="2" key="1">
    <citation type="journal article" date="2017" name="Nature">
        <title>The sunflower genome provides insights into oil metabolism, flowering and Asterid evolution.</title>
        <authorList>
            <person name="Badouin H."/>
            <person name="Gouzy J."/>
            <person name="Grassa C.J."/>
            <person name="Murat F."/>
            <person name="Staton S.E."/>
            <person name="Cottret L."/>
            <person name="Lelandais-Briere C."/>
            <person name="Owens G.L."/>
            <person name="Carrere S."/>
            <person name="Mayjonade B."/>
            <person name="Legrand L."/>
            <person name="Gill N."/>
            <person name="Kane N.C."/>
            <person name="Bowers J.E."/>
            <person name="Hubner S."/>
            <person name="Bellec A."/>
            <person name="Berard A."/>
            <person name="Berges H."/>
            <person name="Blanchet N."/>
            <person name="Boniface M.C."/>
            <person name="Brunel D."/>
            <person name="Catrice O."/>
            <person name="Chaidir N."/>
            <person name="Claudel C."/>
            <person name="Donnadieu C."/>
            <person name="Faraut T."/>
            <person name="Fievet G."/>
            <person name="Helmstetter N."/>
            <person name="King M."/>
            <person name="Knapp S.J."/>
            <person name="Lai Z."/>
            <person name="Le Paslier M.C."/>
            <person name="Lippi Y."/>
            <person name="Lorenzon L."/>
            <person name="Mandel J.R."/>
            <person name="Marage G."/>
            <person name="Marchand G."/>
            <person name="Marquand E."/>
            <person name="Bret-Mestries E."/>
            <person name="Morien E."/>
            <person name="Nambeesan S."/>
            <person name="Nguyen T."/>
            <person name="Pegot-Espagnet P."/>
            <person name="Pouilly N."/>
            <person name="Raftis F."/>
            <person name="Sallet E."/>
            <person name="Schiex T."/>
            <person name="Thomas J."/>
            <person name="Vandecasteele C."/>
            <person name="Vares D."/>
            <person name="Vear F."/>
            <person name="Vautrin S."/>
            <person name="Crespi M."/>
            <person name="Mangin B."/>
            <person name="Burke J.M."/>
            <person name="Salse J."/>
            <person name="Munos S."/>
            <person name="Vincourt P."/>
            <person name="Rieseberg L.H."/>
            <person name="Langlade N.B."/>
        </authorList>
    </citation>
    <scope>NUCLEOTIDE SEQUENCE</scope>
    <source>
        <tissue evidence="2">Leaves</tissue>
    </source>
</reference>
<protein>
    <submittedName>
        <fullName evidence="2">Uncharacterized protein</fullName>
    </submittedName>
</protein>
<evidence type="ECO:0000256" key="1">
    <source>
        <dbReference type="SAM" id="MobiDB-lite"/>
    </source>
</evidence>
<reference evidence="2" key="2">
    <citation type="submission" date="2020-06" db="EMBL/GenBank/DDBJ databases">
        <title>Helianthus annuus Genome sequencing and assembly Release 2.</title>
        <authorList>
            <person name="Gouzy J."/>
            <person name="Langlade N."/>
            <person name="Munos S."/>
        </authorList>
    </citation>
    <scope>NUCLEOTIDE SEQUENCE</scope>
    <source>
        <tissue evidence="2">Leaves</tissue>
    </source>
</reference>
<proteinExistence type="predicted"/>
<sequence length="81" mass="9428">MALKQMRTWIPAKPRLFMTTYFRRPLGKKVTTSSHLQRLEQCTAAKANGKHIPPNLFEHPSLPKPYQQYKPNTPISIRNLL</sequence>
<feature type="region of interest" description="Disordered" evidence="1">
    <location>
        <begin position="50"/>
        <end position="81"/>
    </location>
</feature>
<name>A0A9K3N6N9_HELAN</name>
<dbReference type="AlphaFoldDB" id="A0A9K3N6N9"/>
<accession>A0A9K3N6N9</accession>
<comment type="caution">
    <text evidence="2">The sequence shown here is derived from an EMBL/GenBank/DDBJ whole genome shotgun (WGS) entry which is preliminary data.</text>
</comment>
<evidence type="ECO:0000313" key="2">
    <source>
        <dbReference type="EMBL" id="KAF5788932.1"/>
    </source>
</evidence>
<gene>
    <name evidence="2" type="ORF">HanXRQr2_Chr09g0364941</name>
</gene>
<evidence type="ECO:0000313" key="3">
    <source>
        <dbReference type="Proteomes" id="UP000215914"/>
    </source>
</evidence>
<dbReference type="EMBL" id="MNCJ02000324">
    <property type="protein sequence ID" value="KAF5788932.1"/>
    <property type="molecule type" value="Genomic_DNA"/>
</dbReference>
<organism evidence="2 3">
    <name type="scientific">Helianthus annuus</name>
    <name type="common">Common sunflower</name>
    <dbReference type="NCBI Taxonomy" id="4232"/>
    <lineage>
        <taxon>Eukaryota</taxon>
        <taxon>Viridiplantae</taxon>
        <taxon>Streptophyta</taxon>
        <taxon>Embryophyta</taxon>
        <taxon>Tracheophyta</taxon>
        <taxon>Spermatophyta</taxon>
        <taxon>Magnoliopsida</taxon>
        <taxon>eudicotyledons</taxon>
        <taxon>Gunneridae</taxon>
        <taxon>Pentapetalae</taxon>
        <taxon>asterids</taxon>
        <taxon>campanulids</taxon>
        <taxon>Asterales</taxon>
        <taxon>Asteraceae</taxon>
        <taxon>Asteroideae</taxon>
        <taxon>Heliantheae alliance</taxon>
        <taxon>Heliantheae</taxon>
        <taxon>Helianthus</taxon>
    </lineage>
</organism>
<dbReference type="Proteomes" id="UP000215914">
    <property type="component" value="Unassembled WGS sequence"/>
</dbReference>
<feature type="compositionally biased region" description="Polar residues" evidence="1">
    <location>
        <begin position="69"/>
        <end position="81"/>
    </location>
</feature>
<keyword evidence="3" id="KW-1185">Reference proteome</keyword>
<dbReference type="Gramene" id="mRNA:HanXRQr2_Chr09g0364941">
    <property type="protein sequence ID" value="CDS:HanXRQr2_Chr09g0364941.1"/>
    <property type="gene ID" value="HanXRQr2_Chr09g0364941"/>
</dbReference>